<evidence type="ECO:0000313" key="1">
    <source>
        <dbReference type="EMBL" id="KUG15607.1"/>
    </source>
</evidence>
<comment type="caution">
    <text evidence="1">The sequence shown here is derived from an EMBL/GenBank/DDBJ whole genome shotgun (WGS) entry which is preliminary data.</text>
</comment>
<proteinExistence type="predicted"/>
<protein>
    <submittedName>
        <fullName evidence="1">Uncharacterized protein</fullName>
    </submittedName>
</protein>
<gene>
    <name evidence="1" type="ORF">ASZ90_014754</name>
</gene>
<accession>A0A0W8F3X7</accession>
<reference evidence="1" key="1">
    <citation type="journal article" date="2015" name="Proc. Natl. Acad. Sci. U.S.A.">
        <title>Networks of energetic and metabolic interactions define dynamics in microbial communities.</title>
        <authorList>
            <person name="Embree M."/>
            <person name="Liu J.K."/>
            <person name="Al-Bassam M.M."/>
            <person name="Zengler K."/>
        </authorList>
    </citation>
    <scope>NUCLEOTIDE SEQUENCE</scope>
</reference>
<name>A0A0W8F3X7_9ZZZZ</name>
<dbReference type="EMBL" id="LNQE01001547">
    <property type="protein sequence ID" value="KUG15607.1"/>
    <property type="molecule type" value="Genomic_DNA"/>
</dbReference>
<dbReference type="AlphaFoldDB" id="A0A0W8F3X7"/>
<sequence>MRWAASPTEALHNGTKQLIRHIEGVLVIDDSTIDNPYSR</sequence>
<organism evidence="1">
    <name type="scientific">hydrocarbon metagenome</name>
    <dbReference type="NCBI Taxonomy" id="938273"/>
    <lineage>
        <taxon>unclassified sequences</taxon>
        <taxon>metagenomes</taxon>
        <taxon>ecological metagenomes</taxon>
    </lineage>
</organism>